<dbReference type="HOGENOM" id="CLU_052452_0_0_1"/>
<dbReference type="eggNOG" id="ENOG502T3KS">
    <property type="taxonomic scope" value="Eukaryota"/>
</dbReference>
<gene>
    <name evidence="3" type="ORF">UCREL1_9046</name>
</gene>
<evidence type="ECO:0000313" key="3">
    <source>
        <dbReference type="EMBL" id="EMR63995.1"/>
    </source>
</evidence>
<dbReference type="InterPro" id="IPR036047">
    <property type="entry name" value="F-box-like_dom_sf"/>
</dbReference>
<feature type="region of interest" description="Disordered" evidence="1">
    <location>
        <begin position="398"/>
        <end position="420"/>
    </location>
</feature>
<feature type="compositionally biased region" description="Acidic residues" evidence="1">
    <location>
        <begin position="285"/>
        <end position="311"/>
    </location>
</feature>
<dbReference type="SUPFAM" id="SSF81383">
    <property type="entry name" value="F-box domain"/>
    <property type="match status" value="1"/>
</dbReference>
<proteinExistence type="predicted"/>
<organism evidence="3 4">
    <name type="scientific">Eutypa lata (strain UCR-EL1)</name>
    <name type="common">Grapevine dieback disease fungus</name>
    <name type="synonym">Eutypa armeniacae</name>
    <dbReference type="NCBI Taxonomy" id="1287681"/>
    <lineage>
        <taxon>Eukaryota</taxon>
        <taxon>Fungi</taxon>
        <taxon>Dikarya</taxon>
        <taxon>Ascomycota</taxon>
        <taxon>Pezizomycotina</taxon>
        <taxon>Sordariomycetes</taxon>
        <taxon>Xylariomycetidae</taxon>
        <taxon>Xylariales</taxon>
        <taxon>Diatrypaceae</taxon>
        <taxon>Eutypa</taxon>
    </lineage>
</organism>
<dbReference type="EMBL" id="KB707128">
    <property type="protein sequence ID" value="EMR63995.1"/>
    <property type="molecule type" value="Genomic_DNA"/>
</dbReference>
<evidence type="ECO:0000259" key="2">
    <source>
        <dbReference type="PROSITE" id="PS50181"/>
    </source>
</evidence>
<keyword evidence="4" id="KW-1185">Reference proteome</keyword>
<dbReference type="Proteomes" id="UP000012174">
    <property type="component" value="Unassembled WGS sequence"/>
</dbReference>
<feature type="region of interest" description="Disordered" evidence="1">
    <location>
        <begin position="285"/>
        <end position="327"/>
    </location>
</feature>
<feature type="domain" description="F-box" evidence="2">
    <location>
        <begin position="4"/>
        <end position="49"/>
    </location>
</feature>
<dbReference type="InterPro" id="IPR001810">
    <property type="entry name" value="F-box_dom"/>
</dbReference>
<dbReference type="Pfam" id="PF12937">
    <property type="entry name" value="F-box-like"/>
    <property type="match status" value="1"/>
</dbReference>
<evidence type="ECO:0000256" key="1">
    <source>
        <dbReference type="SAM" id="MobiDB-lite"/>
    </source>
</evidence>
<accession>M7TBF1</accession>
<dbReference type="AlphaFoldDB" id="M7TBF1"/>
<sequence length="523" mass="59046">MEQPITLEALPQELLLAILSYLCPHDLALLARVARGIGGIATSLLWTDIELHQPGYHEHSKRKAPERLAPVQRPQHCFFPSSPPGASEGSAKRAVNLFRTLNALLYERDNSGDHRLRPVASRIRSLCTVLMAFYVADEEEDQHQQQHTAPQLQLLTWRIFPHFANLENLELHGGWGLDDPRGVGGWWWWGGEREGEEEQEGFDDNAVLPRLRSATLYGYLPRGLVRWILRCARSTLERLELGVLGEPKERGDYEDGNDTYWGGFDAPSSDAFFAPRPLYLCLDDEEEEEKEEGGGDEDEDEDEDEDGDGDGAEGKEQRRKKKKKKKETPTFPNLKYLHLCKPSECDPGHGSDPGDFVKYSYGAERGSLQDWAFLLRAARRGGALETLVLEHRGAAGEIDYDGGGHSRRRSSSSKDSTRRNWSLGGAEKRLVKSIAPVFEEDMGGGANEGGFANLRRVYLYGMFAGPDIWDRLGVRWKKGHGQWCLYDRYYGVTEWARWDAEIEGVVNEDHDDDDDNDDAESEV</sequence>
<protein>
    <recommendedName>
        <fullName evidence="2">F-box domain-containing protein</fullName>
    </recommendedName>
</protein>
<name>M7TBF1_EUTLA</name>
<feature type="compositionally biased region" description="Basic residues" evidence="1">
    <location>
        <begin position="317"/>
        <end position="326"/>
    </location>
</feature>
<dbReference type="PROSITE" id="PS50181">
    <property type="entry name" value="FBOX"/>
    <property type="match status" value="1"/>
</dbReference>
<dbReference type="OMA" id="HEKGYHE"/>
<dbReference type="OrthoDB" id="3927840at2759"/>
<dbReference type="KEGG" id="ela:UCREL1_9046"/>
<reference evidence="4" key="1">
    <citation type="journal article" date="2013" name="Genome Announc.">
        <title>Draft genome sequence of the grapevine dieback fungus Eutypa lata UCR-EL1.</title>
        <authorList>
            <person name="Blanco-Ulate B."/>
            <person name="Rolshausen P.E."/>
            <person name="Cantu D."/>
        </authorList>
    </citation>
    <scope>NUCLEOTIDE SEQUENCE [LARGE SCALE GENOMIC DNA]</scope>
    <source>
        <strain evidence="4">UCR-EL1</strain>
    </source>
</reference>
<dbReference type="CDD" id="cd09917">
    <property type="entry name" value="F-box_SF"/>
    <property type="match status" value="1"/>
</dbReference>
<evidence type="ECO:0000313" key="4">
    <source>
        <dbReference type="Proteomes" id="UP000012174"/>
    </source>
</evidence>